<evidence type="ECO:0000313" key="1">
    <source>
        <dbReference type="EMBL" id="OMJ23144.1"/>
    </source>
</evidence>
<proteinExistence type="predicted"/>
<name>A0A1R1Y8H2_9FUNG</name>
<dbReference type="OrthoDB" id="2400069at2759"/>
<keyword evidence="2" id="KW-1185">Reference proteome</keyword>
<accession>A0A1R1Y8H2</accession>
<reference evidence="1 2" key="1">
    <citation type="submission" date="2017-01" db="EMBL/GenBank/DDBJ databases">
        <authorList>
            <person name="Mah S.A."/>
            <person name="Swanson W.J."/>
            <person name="Moy G.W."/>
            <person name="Vacquier V.D."/>
        </authorList>
    </citation>
    <scope>NUCLEOTIDE SEQUENCE [LARGE SCALE GENOMIC DNA]</scope>
    <source>
        <strain evidence="1 2">GSMNP</strain>
    </source>
</reference>
<dbReference type="EMBL" id="LSSN01000597">
    <property type="protein sequence ID" value="OMJ23144.1"/>
    <property type="molecule type" value="Genomic_DNA"/>
</dbReference>
<protein>
    <submittedName>
        <fullName evidence="1">Uncharacterized protein</fullName>
    </submittedName>
</protein>
<comment type="caution">
    <text evidence="1">The sequence shown here is derived from an EMBL/GenBank/DDBJ whole genome shotgun (WGS) entry which is preliminary data.</text>
</comment>
<sequence>MGKKLISRYENTIANTETHTSVNESGPRAEKWKVSVFVKQEMVPDGMEDQNSFLEIQGLGNYSIYCIILDKRCVRHRSRFSSIKQHFVDWKNSRNITSEVSAPQIINYLTEIYTV</sequence>
<evidence type="ECO:0000313" key="2">
    <source>
        <dbReference type="Proteomes" id="UP000187283"/>
    </source>
</evidence>
<dbReference type="Proteomes" id="UP000187283">
    <property type="component" value="Unassembled WGS sequence"/>
</dbReference>
<gene>
    <name evidence="1" type="ORF">AYI70_g2448</name>
</gene>
<dbReference type="STRING" id="133412.A0A1R1Y8H2"/>
<dbReference type="AlphaFoldDB" id="A0A1R1Y8H2"/>
<organism evidence="1 2">
    <name type="scientific">Smittium culicis</name>
    <dbReference type="NCBI Taxonomy" id="133412"/>
    <lineage>
        <taxon>Eukaryota</taxon>
        <taxon>Fungi</taxon>
        <taxon>Fungi incertae sedis</taxon>
        <taxon>Zoopagomycota</taxon>
        <taxon>Kickxellomycotina</taxon>
        <taxon>Harpellomycetes</taxon>
        <taxon>Harpellales</taxon>
        <taxon>Legeriomycetaceae</taxon>
        <taxon>Smittium</taxon>
    </lineage>
</organism>